<dbReference type="EMBL" id="LS398110">
    <property type="protein sequence ID" value="SPP94140.1"/>
    <property type="molecule type" value="Genomic_DNA"/>
</dbReference>
<sequence length="28" mass="3287">MSKRRKMLIYQYILAGAKKSSEPFLITL</sequence>
<dbReference type="Proteomes" id="UP000246085">
    <property type="component" value="Chromosome BRAD3257"/>
</dbReference>
<evidence type="ECO:0000313" key="1">
    <source>
        <dbReference type="EMBL" id="SPP94140.1"/>
    </source>
</evidence>
<proteinExistence type="predicted"/>
<dbReference type="AlphaFoldDB" id="A0A2U3PYA0"/>
<dbReference type="KEGG" id="bvz:BRAD3257_3093"/>
<name>A0A2U3PYA0_9BRAD</name>
<evidence type="ECO:0000313" key="2">
    <source>
        <dbReference type="Proteomes" id="UP000246085"/>
    </source>
</evidence>
<protein>
    <submittedName>
        <fullName evidence="1">Uncharacterized protein</fullName>
    </submittedName>
</protein>
<accession>A0A2U3PYA0</accession>
<reference evidence="1 2" key="1">
    <citation type="submission" date="2018-03" db="EMBL/GenBank/DDBJ databases">
        <authorList>
            <person name="Gully D."/>
        </authorList>
    </citation>
    <scope>NUCLEOTIDE SEQUENCE [LARGE SCALE GENOMIC DNA]</scope>
    <source>
        <strain evidence="1">ORS3257</strain>
    </source>
</reference>
<organism evidence="1 2">
    <name type="scientific">Bradyrhizobium vignae</name>
    <dbReference type="NCBI Taxonomy" id="1549949"/>
    <lineage>
        <taxon>Bacteria</taxon>
        <taxon>Pseudomonadati</taxon>
        <taxon>Pseudomonadota</taxon>
        <taxon>Alphaproteobacteria</taxon>
        <taxon>Hyphomicrobiales</taxon>
        <taxon>Nitrobacteraceae</taxon>
        <taxon>Bradyrhizobium</taxon>
    </lineage>
</organism>
<gene>
    <name evidence="1" type="ORF">BRAD3257_3093</name>
</gene>